<keyword evidence="2 3" id="KW-0040">ANK repeat</keyword>
<evidence type="ECO:0000256" key="1">
    <source>
        <dbReference type="ARBA" id="ARBA00022737"/>
    </source>
</evidence>
<evidence type="ECO:0000313" key="4">
    <source>
        <dbReference type="EMBL" id="CEM12955.1"/>
    </source>
</evidence>
<evidence type="ECO:0000256" key="2">
    <source>
        <dbReference type="ARBA" id="ARBA00023043"/>
    </source>
</evidence>
<dbReference type="SMART" id="SM00248">
    <property type="entry name" value="ANK"/>
    <property type="match status" value="6"/>
</dbReference>
<dbReference type="PROSITE" id="PS50088">
    <property type="entry name" value="ANK_REPEAT"/>
    <property type="match status" value="2"/>
</dbReference>
<sequence>MKATREPPTTESFISDLEAWKASLRASLEVALQDVDRVANILRAKGAVGTNNNTQPAAAATAAQPPSVRVSAEDVESLQKLKMALTGFKKEVKRHLGDVGRKHVQMDLSEFFQKGSGHETIGSLIREFRTVDAPFFQKVLYGFMKGEETEDDVRLLLKVGADVNGLVKGKTAAMAAICEKSMKALQMVVRDKADLGVKARNLPPSGSNHEHPTLKQGDTAVMAASRQRQWRMVDFLAERGAEIDAVDAGGQKVLGIACKQAYEQMDFIFTMPDLVLRAQVGETLDVLLKKTSEAHLIRFASPERDVQMTPGHMFARYGFEKLVRLYFTERVEVDAVDSFGATALHRGVTGVGSFGEETVRVAQFLLGRGADVNKRAMNQATALNFSMYCIQDSVPPALLKLQKLLLDAGVDINVRQISNPHQNPGKTALHEAVQRGLHGCVRLLIESGADQNVVNQYGVTPQGLIPPRDTQMAALFRPAASRAARGGRR</sequence>
<dbReference type="AlphaFoldDB" id="A0A0G4FHN8"/>
<reference evidence="4" key="1">
    <citation type="submission" date="2014-11" db="EMBL/GenBank/DDBJ databases">
        <authorList>
            <person name="Otto D Thomas"/>
            <person name="Naeem Raeece"/>
        </authorList>
    </citation>
    <scope>NUCLEOTIDE SEQUENCE</scope>
</reference>
<dbReference type="InterPro" id="IPR036770">
    <property type="entry name" value="Ankyrin_rpt-contain_sf"/>
</dbReference>
<dbReference type="PhylomeDB" id="A0A0G4FHN8"/>
<dbReference type="Pfam" id="PF12796">
    <property type="entry name" value="Ank_2"/>
    <property type="match status" value="1"/>
</dbReference>
<feature type="repeat" description="ANK" evidence="3">
    <location>
        <begin position="216"/>
        <end position="248"/>
    </location>
</feature>
<dbReference type="Gene3D" id="1.25.40.20">
    <property type="entry name" value="Ankyrin repeat-containing domain"/>
    <property type="match status" value="2"/>
</dbReference>
<dbReference type="InterPro" id="IPR002110">
    <property type="entry name" value="Ankyrin_rpt"/>
</dbReference>
<dbReference type="EMBL" id="CDMZ01000377">
    <property type="protein sequence ID" value="CEM12955.1"/>
    <property type="molecule type" value="Genomic_DNA"/>
</dbReference>
<dbReference type="PANTHER" id="PTHR24198:SF165">
    <property type="entry name" value="ANKYRIN REPEAT-CONTAINING PROTEIN-RELATED"/>
    <property type="match status" value="1"/>
</dbReference>
<proteinExistence type="predicted"/>
<accession>A0A0G4FHN8</accession>
<organism evidence="4">
    <name type="scientific">Chromera velia CCMP2878</name>
    <dbReference type="NCBI Taxonomy" id="1169474"/>
    <lineage>
        <taxon>Eukaryota</taxon>
        <taxon>Sar</taxon>
        <taxon>Alveolata</taxon>
        <taxon>Colpodellida</taxon>
        <taxon>Chromeraceae</taxon>
        <taxon>Chromera</taxon>
    </lineage>
</organism>
<evidence type="ECO:0000256" key="3">
    <source>
        <dbReference type="PROSITE-ProRule" id="PRU00023"/>
    </source>
</evidence>
<gene>
    <name evidence="4" type="ORF">Cvel_17050</name>
</gene>
<dbReference type="PROSITE" id="PS50297">
    <property type="entry name" value="ANK_REP_REGION"/>
    <property type="match status" value="2"/>
</dbReference>
<protein>
    <submittedName>
        <fullName evidence="4">Uncharacterized protein</fullName>
    </submittedName>
</protein>
<dbReference type="SUPFAM" id="SSF48403">
    <property type="entry name" value="Ankyrin repeat"/>
    <property type="match status" value="1"/>
</dbReference>
<name>A0A0G4FHN8_9ALVE</name>
<keyword evidence="1" id="KW-0677">Repeat</keyword>
<dbReference type="VEuPathDB" id="CryptoDB:Cvel_17050"/>
<dbReference type="PANTHER" id="PTHR24198">
    <property type="entry name" value="ANKYRIN REPEAT AND PROTEIN KINASE DOMAIN-CONTAINING PROTEIN"/>
    <property type="match status" value="1"/>
</dbReference>
<feature type="repeat" description="ANK" evidence="3">
    <location>
        <begin position="424"/>
        <end position="456"/>
    </location>
</feature>